<protein>
    <submittedName>
        <fullName evidence="3">Uncharacterized protein</fullName>
    </submittedName>
</protein>
<name>A0AB38E4I8_XANCH</name>
<accession>A0AB38E4I8</accession>
<reference evidence="4 5" key="1">
    <citation type="submission" date="2017-10" db="EMBL/GenBank/DDBJ databases">
        <authorList>
            <person name="Regsiter A."/>
            <person name="William W."/>
        </authorList>
    </citation>
    <scope>NUCLEOTIDE SEQUENCE [LARGE SCALE GENOMIC DNA]</scope>
    <source>
        <strain evidence="2 5">CFBP6984</strain>
        <strain evidence="3 4">CFBP7430</strain>
    </source>
</reference>
<sequence>MAVCRRTLTPTPLPQGEGLYSSDRGLPSPACGGRCPKGGWGPAVGRTQRVPSSGENVARSSG</sequence>
<organism evidence="3 4">
    <name type="scientific">Xanthomonas campestris pv. phaseoli</name>
    <dbReference type="NCBI Taxonomy" id="317013"/>
    <lineage>
        <taxon>Bacteria</taxon>
        <taxon>Pseudomonadati</taxon>
        <taxon>Pseudomonadota</taxon>
        <taxon>Gammaproteobacteria</taxon>
        <taxon>Lysobacterales</taxon>
        <taxon>Lysobacteraceae</taxon>
        <taxon>Xanthomonas</taxon>
    </lineage>
</organism>
<comment type="caution">
    <text evidence="3">The sequence shown here is derived from an EMBL/GenBank/DDBJ whole genome shotgun (WGS) entry which is preliminary data.</text>
</comment>
<dbReference type="Proteomes" id="UP000234166">
    <property type="component" value="Unassembled WGS sequence"/>
</dbReference>
<keyword evidence="5" id="KW-1185">Reference proteome</keyword>
<dbReference type="Proteomes" id="UP000234181">
    <property type="component" value="Unassembled WGS sequence"/>
</dbReference>
<gene>
    <name evidence="2" type="ORF">XAP6984_580061</name>
    <name evidence="3" type="ORF">XAP7430_540062</name>
</gene>
<evidence type="ECO:0000313" key="2">
    <source>
        <dbReference type="EMBL" id="SON84487.1"/>
    </source>
</evidence>
<feature type="compositionally biased region" description="Polar residues" evidence="1">
    <location>
        <begin position="49"/>
        <end position="62"/>
    </location>
</feature>
<feature type="region of interest" description="Disordered" evidence="1">
    <location>
        <begin position="1"/>
        <end position="26"/>
    </location>
</feature>
<evidence type="ECO:0000313" key="3">
    <source>
        <dbReference type="EMBL" id="SON91250.1"/>
    </source>
</evidence>
<dbReference type="EMBL" id="OCYT01000115">
    <property type="protein sequence ID" value="SON84487.1"/>
    <property type="molecule type" value="Genomic_DNA"/>
</dbReference>
<dbReference type="EMBL" id="OCYS01000110">
    <property type="protein sequence ID" value="SON91250.1"/>
    <property type="molecule type" value="Genomic_DNA"/>
</dbReference>
<evidence type="ECO:0000313" key="5">
    <source>
        <dbReference type="Proteomes" id="UP000234181"/>
    </source>
</evidence>
<dbReference type="AlphaFoldDB" id="A0AB38E4I8"/>
<feature type="region of interest" description="Disordered" evidence="1">
    <location>
        <begin position="39"/>
        <end position="62"/>
    </location>
</feature>
<evidence type="ECO:0000313" key="4">
    <source>
        <dbReference type="Proteomes" id="UP000234166"/>
    </source>
</evidence>
<proteinExistence type="predicted"/>
<evidence type="ECO:0000256" key="1">
    <source>
        <dbReference type="SAM" id="MobiDB-lite"/>
    </source>
</evidence>